<feature type="domain" description="DAGKc" evidence="2">
    <location>
        <begin position="34"/>
        <end position="166"/>
    </location>
</feature>
<dbReference type="Pfam" id="PF00781">
    <property type="entry name" value="DAGK_cat"/>
    <property type="match status" value="1"/>
</dbReference>
<organism evidence="3 4">
    <name type="scientific">Rhodotorula toruloides</name>
    <name type="common">Yeast</name>
    <name type="synonym">Rhodosporidium toruloides</name>
    <dbReference type="NCBI Taxonomy" id="5286"/>
    <lineage>
        <taxon>Eukaryota</taxon>
        <taxon>Fungi</taxon>
        <taxon>Dikarya</taxon>
        <taxon>Basidiomycota</taxon>
        <taxon>Pucciniomycotina</taxon>
        <taxon>Microbotryomycetes</taxon>
        <taxon>Sporidiobolales</taxon>
        <taxon>Sporidiobolaceae</taxon>
        <taxon>Rhodotorula</taxon>
    </lineage>
</organism>
<protein>
    <recommendedName>
        <fullName evidence="2">DAGKc domain-containing protein</fullName>
    </recommendedName>
</protein>
<feature type="region of interest" description="Disordered" evidence="1">
    <location>
        <begin position="400"/>
        <end position="434"/>
    </location>
</feature>
<gene>
    <name evidence="3" type="ORF">AAT19DRAFT_16228</name>
</gene>
<proteinExistence type="predicted"/>
<dbReference type="GO" id="GO:0001727">
    <property type="term" value="F:lipid kinase activity"/>
    <property type="evidence" value="ECO:0007669"/>
    <property type="project" value="TreeGrafter"/>
</dbReference>
<dbReference type="AlphaFoldDB" id="A0A2T0A641"/>
<dbReference type="OrthoDB" id="336240at2759"/>
<dbReference type="GO" id="GO:0046512">
    <property type="term" value="P:sphingosine biosynthetic process"/>
    <property type="evidence" value="ECO:0007669"/>
    <property type="project" value="TreeGrafter"/>
</dbReference>
<reference evidence="3 4" key="1">
    <citation type="journal article" date="2018" name="Elife">
        <title>Functional genomics of lipid metabolism in the oleaginous yeast Rhodosporidium toruloides.</title>
        <authorList>
            <person name="Coradetti S.T."/>
            <person name="Pinel D."/>
            <person name="Geiselman G."/>
            <person name="Ito M."/>
            <person name="Mondo S."/>
            <person name="Reilly M.C."/>
            <person name="Cheng Y.F."/>
            <person name="Bauer S."/>
            <person name="Grigoriev I."/>
            <person name="Gladden J.M."/>
            <person name="Simmons B.A."/>
            <person name="Brem R."/>
            <person name="Arkin A.P."/>
            <person name="Skerker J.M."/>
        </authorList>
    </citation>
    <scope>NUCLEOTIDE SEQUENCE [LARGE SCALE GENOMIC DNA]</scope>
    <source>
        <strain evidence="3 4">NBRC 0880</strain>
    </source>
</reference>
<dbReference type="InterPro" id="IPR016064">
    <property type="entry name" value="NAD/diacylglycerol_kinase_sf"/>
</dbReference>
<feature type="compositionally biased region" description="Low complexity" evidence="1">
    <location>
        <begin position="424"/>
        <end position="434"/>
    </location>
</feature>
<dbReference type="InterPro" id="IPR017438">
    <property type="entry name" value="ATP-NAD_kinase_N"/>
</dbReference>
<dbReference type="EMBL" id="LCTV02000008">
    <property type="protein sequence ID" value="PRQ73475.1"/>
    <property type="molecule type" value="Genomic_DNA"/>
</dbReference>
<dbReference type="PROSITE" id="PS50146">
    <property type="entry name" value="DAGK"/>
    <property type="match status" value="1"/>
</dbReference>
<dbReference type="SUPFAM" id="SSF111331">
    <property type="entry name" value="NAD kinase/diacylglycerol kinase-like"/>
    <property type="match status" value="1"/>
</dbReference>
<sequence>MASEQIPTEPVDAPSFLAQHAPHIDLTQTTKTPRPPSHLTVILNPSAGSRHALQLWANLVQPILIYFLSLSHNNSWLDWSGEVEETRDVRDGERIGREIARQARKGRKEVLVVFGGDGTVHEVLNGVLMRQDGEVSEGVEVELVLIPTGTANALYYHLFPPESPSYPSTTPIALLYCLLAFLSPTSTSALPLSLALNTLPSGEKVLTTVVSSTALHACLLHTAERLRHTRPELEGTERFKVAAQMEVGRWWDGHLTLRLAKLYDPSTKSWVKQEEKVEGPFSYLVSALTSRFEQSFLVAPFRSPFSPLAPEAGEASIDVVAIRPLRRRQTRELVEAGEGERAREEFARTLWDVTGRIYEGGKHVDVLYDDAEGGEGGQGEGREEKGRGVVEVWRCEGLEWVPPQPQRTPPKTFKTLPQTRTRHSSPASSASTAPYTTSVRTVLCIWKRSREKE</sequence>
<dbReference type="GO" id="GO:0005737">
    <property type="term" value="C:cytoplasm"/>
    <property type="evidence" value="ECO:0007669"/>
    <property type="project" value="TreeGrafter"/>
</dbReference>
<evidence type="ECO:0000259" key="2">
    <source>
        <dbReference type="PROSITE" id="PS50146"/>
    </source>
</evidence>
<comment type="caution">
    <text evidence="3">The sequence shown here is derived from an EMBL/GenBank/DDBJ whole genome shotgun (WGS) entry which is preliminary data.</text>
</comment>
<evidence type="ECO:0000313" key="3">
    <source>
        <dbReference type="EMBL" id="PRQ73475.1"/>
    </source>
</evidence>
<name>A0A2T0A641_RHOTO</name>
<dbReference type="PANTHER" id="PTHR12358:SF105">
    <property type="entry name" value="DAGKC DOMAIN-CONTAINING PROTEIN"/>
    <property type="match status" value="1"/>
</dbReference>
<evidence type="ECO:0000313" key="4">
    <source>
        <dbReference type="Proteomes" id="UP000239560"/>
    </source>
</evidence>
<dbReference type="PANTHER" id="PTHR12358">
    <property type="entry name" value="SPHINGOSINE KINASE"/>
    <property type="match status" value="1"/>
</dbReference>
<dbReference type="Proteomes" id="UP000239560">
    <property type="component" value="Unassembled WGS sequence"/>
</dbReference>
<dbReference type="GO" id="GO:0016020">
    <property type="term" value="C:membrane"/>
    <property type="evidence" value="ECO:0007669"/>
    <property type="project" value="TreeGrafter"/>
</dbReference>
<dbReference type="InterPro" id="IPR001206">
    <property type="entry name" value="Diacylglycerol_kinase_cat_dom"/>
</dbReference>
<dbReference type="InterPro" id="IPR050187">
    <property type="entry name" value="Lipid_Phosphate_FormReg"/>
</dbReference>
<accession>A0A2T0A641</accession>
<evidence type="ECO:0000256" key="1">
    <source>
        <dbReference type="SAM" id="MobiDB-lite"/>
    </source>
</evidence>
<dbReference type="Gene3D" id="3.40.50.10330">
    <property type="entry name" value="Probable inorganic polyphosphate/atp-NAD kinase, domain 1"/>
    <property type="match status" value="1"/>
</dbReference>